<evidence type="ECO:0000313" key="2">
    <source>
        <dbReference type="EMBL" id="RCX05218.1"/>
    </source>
</evidence>
<dbReference type="AlphaFoldDB" id="A0A369A9Z6"/>
<dbReference type="InterPro" id="IPR042095">
    <property type="entry name" value="SUMF_sf"/>
</dbReference>
<comment type="caution">
    <text evidence="2">The sequence shown here is derived from an EMBL/GenBank/DDBJ whole genome shotgun (WGS) entry which is preliminary data.</text>
</comment>
<feature type="domain" description="Sulfatase-modifying factor enzyme-like" evidence="1">
    <location>
        <begin position="56"/>
        <end position="110"/>
    </location>
</feature>
<dbReference type="Gene3D" id="3.90.1580.10">
    <property type="entry name" value="paralog of FGE (formylglycine-generating enzyme)"/>
    <property type="match status" value="2"/>
</dbReference>
<accession>A0A369A9Z6</accession>
<dbReference type="PROSITE" id="PS51257">
    <property type="entry name" value="PROKAR_LIPOPROTEIN"/>
    <property type="match status" value="1"/>
</dbReference>
<organism evidence="2 3">
    <name type="scientific">Schleiferia thermophila</name>
    <dbReference type="NCBI Taxonomy" id="884107"/>
    <lineage>
        <taxon>Bacteria</taxon>
        <taxon>Pseudomonadati</taxon>
        <taxon>Bacteroidota</taxon>
        <taxon>Flavobacteriia</taxon>
        <taxon>Flavobacteriales</taxon>
        <taxon>Schleiferiaceae</taxon>
        <taxon>Schleiferia</taxon>
    </lineage>
</organism>
<protein>
    <submittedName>
        <fullName evidence="2">Protein involved in gliding motility GldK</fullName>
    </submittedName>
</protein>
<dbReference type="EMBL" id="QPJS01000001">
    <property type="protein sequence ID" value="RCX05218.1"/>
    <property type="molecule type" value="Genomic_DNA"/>
</dbReference>
<dbReference type="Proteomes" id="UP000253517">
    <property type="component" value="Unassembled WGS sequence"/>
</dbReference>
<feature type="domain" description="Sulfatase-modifying factor enzyme-like" evidence="1">
    <location>
        <begin position="235"/>
        <end position="476"/>
    </location>
</feature>
<gene>
    <name evidence="2" type="ORF">DES35_101502</name>
</gene>
<evidence type="ECO:0000313" key="3">
    <source>
        <dbReference type="Proteomes" id="UP000253517"/>
    </source>
</evidence>
<dbReference type="SUPFAM" id="SSF56436">
    <property type="entry name" value="C-type lectin-like"/>
    <property type="match status" value="2"/>
</dbReference>
<evidence type="ECO:0000259" key="1">
    <source>
        <dbReference type="Pfam" id="PF03781"/>
    </source>
</evidence>
<dbReference type="InterPro" id="IPR016187">
    <property type="entry name" value="CTDL_fold"/>
</dbReference>
<dbReference type="InterPro" id="IPR005532">
    <property type="entry name" value="SUMF_dom"/>
</dbReference>
<reference evidence="2 3" key="1">
    <citation type="submission" date="2018-07" db="EMBL/GenBank/DDBJ databases">
        <title>Genomic Encyclopedia of Type Strains, Phase IV (KMG-IV): sequencing the most valuable type-strain genomes for metagenomic binning, comparative biology and taxonomic classification.</title>
        <authorList>
            <person name="Goeker M."/>
        </authorList>
    </citation>
    <scope>NUCLEOTIDE SEQUENCE [LARGE SCALE GENOMIC DNA]</scope>
    <source>
        <strain evidence="2 3">DSM 21410</strain>
    </source>
</reference>
<dbReference type="PANTHER" id="PTHR23150:SF19">
    <property type="entry name" value="FORMYLGLYCINE-GENERATING ENZYME"/>
    <property type="match status" value="1"/>
</dbReference>
<name>A0A369A9Z6_9FLAO</name>
<dbReference type="InterPro" id="IPR051043">
    <property type="entry name" value="Sulfatase_Mod_Factor_Kinase"/>
</dbReference>
<proteinExistence type="predicted"/>
<keyword evidence="3" id="KW-1185">Reference proteome</keyword>
<dbReference type="GO" id="GO:0120147">
    <property type="term" value="F:formylglycine-generating oxidase activity"/>
    <property type="evidence" value="ECO:0007669"/>
    <property type="project" value="TreeGrafter"/>
</dbReference>
<sequence length="487" mass="57376">MTKHTYISNLIHCNMVRATSWLLLAGFVLSSCRSSDHGELVGVKDRPRWYPSEPYGMVFIRQGSFNMGNADQDVPYAQISPTKTVSVPAFWMDQTEITNNEYRQFVEWVRDSILRYRLAENEDVPGYEFISPETSRRPTFLDEYMENNYPDSMKRSLNWEPRLIWDPRKYPSEEYTQIIESMYLPPEERFMGERIIDARQLNYVFFWINKQKAAQKSNRVLFDFYDDDNDGKKFSYRDYIKETKEESDRSSFFEQSVINVYPDTLCWIHDFAYSFNEHMHDDYFYHPAYDDYPVVGITWKQARAFCNWRTKYRNDYLVSIGEPKEKEFRLPTEAEWEYAARGGINNMTYPWGGPYAINSSGCYLANFKPMRGNLTADGGFYPVKVTAYNPNGFNLFNMAGNVAEWTSTAFDAASYYYVSDISPDFQYNASDRDDETLKRKVIRGGSWKDVAYYLQVSTRDFEYQDTAKSYVGFRCVQSFLGRDLKDF</sequence>
<dbReference type="Pfam" id="PF03781">
    <property type="entry name" value="FGE-sulfatase"/>
    <property type="match status" value="2"/>
</dbReference>
<dbReference type="PANTHER" id="PTHR23150">
    <property type="entry name" value="SULFATASE MODIFYING FACTOR 1, 2"/>
    <property type="match status" value="1"/>
</dbReference>